<feature type="domain" description="NTP pyrophosphohydrolase MazG-like" evidence="1">
    <location>
        <begin position="45"/>
        <end position="104"/>
    </location>
</feature>
<name>A0A517YR23_9BACT</name>
<proteinExistence type="predicted"/>
<reference evidence="2 3" key="1">
    <citation type="submission" date="2019-02" db="EMBL/GenBank/DDBJ databases">
        <title>Deep-cultivation of Planctomycetes and their phenomic and genomic characterization uncovers novel biology.</title>
        <authorList>
            <person name="Wiegand S."/>
            <person name="Jogler M."/>
            <person name="Boedeker C."/>
            <person name="Pinto D."/>
            <person name="Vollmers J."/>
            <person name="Rivas-Marin E."/>
            <person name="Kohn T."/>
            <person name="Peeters S.H."/>
            <person name="Heuer A."/>
            <person name="Rast P."/>
            <person name="Oberbeckmann S."/>
            <person name="Bunk B."/>
            <person name="Jeske O."/>
            <person name="Meyerdierks A."/>
            <person name="Storesund J.E."/>
            <person name="Kallscheuer N."/>
            <person name="Luecker S."/>
            <person name="Lage O.M."/>
            <person name="Pohl T."/>
            <person name="Merkel B.J."/>
            <person name="Hornburger P."/>
            <person name="Mueller R.-W."/>
            <person name="Bruemmer F."/>
            <person name="Labrenz M."/>
            <person name="Spormann A.M."/>
            <person name="Op den Camp H."/>
            <person name="Overmann J."/>
            <person name="Amann R."/>
            <person name="Jetten M.S.M."/>
            <person name="Mascher T."/>
            <person name="Medema M.H."/>
            <person name="Devos D.P."/>
            <person name="Kaster A.-K."/>
            <person name="Ovreas L."/>
            <person name="Rohde M."/>
            <person name="Galperin M.Y."/>
            <person name="Jogler C."/>
        </authorList>
    </citation>
    <scope>NUCLEOTIDE SEQUENCE [LARGE SCALE GENOMIC DNA]</scope>
    <source>
        <strain evidence="2 3">KS4</strain>
    </source>
</reference>
<dbReference type="KEGG" id="pcor:KS4_07060"/>
<dbReference type="SUPFAM" id="SSF101386">
    <property type="entry name" value="all-alpha NTP pyrophosphatases"/>
    <property type="match status" value="1"/>
</dbReference>
<evidence type="ECO:0000313" key="3">
    <source>
        <dbReference type="Proteomes" id="UP000317369"/>
    </source>
</evidence>
<dbReference type="GO" id="GO:0016787">
    <property type="term" value="F:hydrolase activity"/>
    <property type="evidence" value="ECO:0007669"/>
    <property type="project" value="UniProtKB-KW"/>
</dbReference>
<dbReference type="InterPro" id="IPR004518">
    <property type="entry name" value="MazG-like_dom"/>
</dbReference>
<dbReference type="EMBL" id="CP036425">
    <property type="protein sequence ID" value="QDU32672.1"/>
    <property type="molecule type" value="Genomic_DNA"/>
</dbReference>
<evidence type="ECO:0000313" key="2">
    <source>
        <dbReference type="EMBL" id="QDU32672.1"/>
    </source>
</evidence>
<organism evidence="2 3">
    <name type="scientific">Poriferisphaera corsica</name>
    <dbReference type="NCBI Taxonomy" id="2528020"/>
    <lineage>
        <taxon>Bacteria</taxon>
        <taxon>Pseudomonadati</taxon>
        <taxon>Planctomycetota</taxon>
        <taxon>Phycisphaerae</taxon>
        <taxon>Phycisphaerales</taxon>
        <taxon>Phycisphaeraceae</taxon>
        <taxon>Poriferisphaera</taxon>
    </lineage>
</organism>
<dbReference type="PANTHER" id="PTHR42702:SF1">
    <property type="entry name" value="REGULATORY PROTEIN FOR BETA-LACTAMASE"/>
    <property type="match status" value="1"/>
</dbReference>
<dbReference type="Gene3D" id="1.10.287.1080">
    <property type="entry name" value="MazG-like"/>
    <property type="match status" value="1"/>
</dbReference>
<accession>A0A517YR23</accession>
<dbReference type="AlphaFoldDB" id="A0A517YR23"/>
<gene>
    <name evidence="2" type="ORF">KS4_07060</name>
</gene>
<keyword evidence="3" id="KW-1185">Reference proteome</keyword>
<dbReference type="PANTHER" id="PTHR42702">
    <property type="entry name" value="NUCLEOTIDE PYROPHOSPHOHYDROLASE"/>
    <property type="match status" value="1"/>
</dbReference>
<evidence type="ECO:0000259" key="1">
    <source>
        <dbReference type="Pfam" id="PF03819"/>
    </source>
</evidence>
<sequence>MSDNLPPKSANAPSTDPLTIAAFQQHIRDRYYATDAERGTPGTFMWLIEEIGELATTLHKVNGQGGDTSGGSTQEDLESEFADVIAWLTTLANINNIDLESALHKKYFQDGGPKGTK</sequence>
<dbReference type="Pfam" id="PF03819">
    <property type="entry name" value="MazG"/>
    <property type="match status" value="1"/>
</dbReference>
<dbReference type="Proteomes" id="UP000317369">
    <property type="component" value="Chromosome"/>
</dbReference>
<dbReference type="RefSeq" id="WP_145074619.1">
    <property type="nucleotide sequence ID" value="NZ_CP036425.1"/>
</dbReference>
<keyword evidence="2" id="KW-0378">Hydrolase</keyword>
<protein>
    <submittedName>
        <fullName evidence="2">MazG nucleotide pyrophosphohydrolase domain protein</fullName>
    </submittedName>
</protein>
<dbReference type="OrthoDB" id="280497at2"/>